<comment type="subcellular location">
    <subcellularLocation>
        <location evidence="1">Membrane</location>
        <topology evidence="1">Lipid-anchor</topology>
        <topology evidence="1">GPI-anchor</topology>
    </subcellularLocation>
    <subcellularLocation>
        <location evidence="2">Secreted</location>
    </subcellularLocation>
</comment>
<evidence type="ECO:0000259" key="11">
    <source>
        <dbReference type="PROSITE" id="PS52012"/>
    </source>
</evidence>
<keyword evidence="5" id="KW-0325">Glycoprotein</keyword>
<evidence type="ECO:0000256" key="6">
    <source>
        <dbReference type="ARBA" id="ARBA00022729"/>
    </source>
</evidence>
<dbReference type="PROSITE" id="PS52012">
    <property type="entry name" value="CFEM"/>
    <property type="match status" value="1"/>
</dbReference>
<comment type="caution">
    <text evidence="9">Lacks conserved residue(s) required for the propagation of feature annotation.</text>
</comment>
<comment type="caution">
    <text evidence="12">The sequence shown here is derived from an EMBL/GenBank/DDBJ whole genome shotgun (WGS) entry which is preliminary data.</text>
</comment>
<gene>
    <name evidence="12" type="ORF">QBC35DRAFT_468115</name>
</gene>
<evidence type="ECO:0000256" key="9">
    <source>
        <dbReference type="PROSITE-ProRule" id="PRU01356"/>
    </source>
</evidence>
<keyword evidence="5" id="KW-0336">GPI-anchor</keyword>
<evidence type="ECO:0000256" key="7">
    <source>
        <dbReference type="ARBA" id="ARBA00023157"/>
    </source>
</evidence>
<evidence type="ECO:0000313" key="13">
    <source>
        <dbReference type="Proteomes" id="UP001302126"/>
    </source>
</evidence>
<evidence type="ECO:0000256" key="4">
    <source>
        <dbReference type="ARBA" id="ARBA00022525"/>
    </source>
</evidence>
<name>A0AAN6WJI0_9PEZI</name>
<keyword evidence="7 9" id="KW-1015">Disulfide bond</keyword>
<evidence type="ECO:0000256" key="10">
    <source>
        <dbReference type="SAM" id="SignalP"/>
    </source>
</evidence>
<feature type="binding site" description="axial binding residue" evidence="9">
    <location>
        <position position="58"/>
    </location>
    <ligand>
        <name>heme</name>
        <dbReference type="ChEBI" id="CHEBI:30413"/>
    </ligand>
    <ligandPart>
        <name>Fe</name>
        <dbReference type="ChEBI" id="CHEBI:18248"/>
    </ligandPart>
</feature>
<accession>A0AAN6WJI0</accession>
<feature type="domain" description="CFEM" evidence="11">
    <location>
        <begin position="9"/>
        <end position="101"/>
    </location>
</feature>
<dbReference type="GO" id="GO:0005576">
    <property type="term" value="C:extracellular region"/>
    <property type="evidence" value="ECO:0007669"/>
    <property type="project" value="UniProtKB-SubCell"/>
</dbReference>
<reference evidence="12" key="1">
    <citation type="journal article" date="2023" name="Mol. Phylogenet. Evol.">
        <title>Genome-scale phylogeny and comparative genomics of the fungal order Sordariales.</title>
        <authorList>
            <person name="Hensen N."/>
            <person name="Bonometti L."/>
            <person name="Westerberg I."/>
            <person name="Brannstrom I.O."/>
            <person name="Guillou S."/>
            <person name="Cros-Aarteil S."/>
            <person name="Calhoun S."/>
            <person name="Haridas S."/>
            <person name="Kuo A."/>
            <person name="Mondo S."/>
            <person name="Pangilinan J."/>
            <person name="Riley R."/>
            <person name="LaButti K."/>
            <person name="Andreopoulos B."/>
            <person name="Lipzen A."/>
            <person name="Chen C."/>
            <person name="Yan M."/>
            <person name="Daum C."/>
            <person name="Ng V."/>
            <person name="Clum A."/>
            <person name="Steindorff A."/>
            <person name="Ohm R.A."/>
            <person name="Martin F."/>
            <person name="Silar P."/>
            <person name="Natvig D.O."/>
            <person name="Lalanne C."/>
            <person name="Gautier V."/>
            <person name="Ament-Velasquez S.L."/>
            <person name="Kruys A."/>
            <person name="Hutchinson M.I."/>
            <person name="Powell A.J."/>
            <person name="Barry K."/>
            <person name="Miller A.N."/>
            <person name="Grigoriev I.V."/>
            <person name="Debuchy R."/>
            <person name="Gladieux P."/>
            <person name="Hiltunen Thoren M."/>
            <person name="Johannesson H."/>
        </authorList>
    </citation>
    <scope>NUCLEOTIDE SEQUENCE</scope>
    <source>
        <strain evidence="12">PSN309</strain>
    </source>
</reference>
<keyword evidence="9" id="KW-0349">Heme</keyword>
<feature type="disulfide bond" evidence="9">
    <location>
        <begin position="54"/>
        <end position="61"/>
    </location>
</feature>
<dbReference type="GO" id="GO:0098552">
    <property type="term" value="C:side of membrane"/>
    <property type="evidence" value="ECO:0007669"/>
    <property type="project" value="UniProtKB-KW"/>
</dbReference>
<dbReference type="EMBL" id="MU864665">
    <property type="protein sequence ID" value="KAK4182401.1"/>
    <property type="molecule type" value="Genomic_DNA"/>
</dbReference>
<keyword evidence="8" id="KW-0449">Lipoprotein</keyword>
<organism evidence="12 13">
    <name type="scientific">Podospora australis</name>
    <dbReference type="NCBI Taxonomy" id="1536484"/>
    <lineage>
        <taxon>Eukaryota</taxon>
        <taxon>Fungi</taxon>
        <taxon>Dikarya</taxon>
        <taxon>Ascomycota</taxon>
        <taxon>Pezizomycotina</taxon>
        <taxon>Sordariomycetes</taxon>
        <taxon>Sordariomycetidae</taxon>
        <taxon>Sordariales</taxon>
        <taxon>Podosporaceae</taxon>
        <taxon>Podospora</taxon>
    </lineage>
</organism>
<dbReference type="InterPro" id="IPR008427">
    <property type="entry name" value="Extracellular_membr_CFEM_dom"/>
</dbReference>
<evidence type="ECO:0000256" key="3">
    <source>
        <dbReference type="ARBA" id="ARBA00010031"/>
    </source>
</evidence>
<dbReference type="AlphaFoldDB" id="A0AAN6WJI0"/>
<keyword evidence="9" id="KW-0408">Iron</keyword>
<dbReference type="GO" id="GO:0046872">
    <property type="term" value="F:metal ion binding"/>
    <property type="evidence" value="ECO:0007669"/>
    <property type="project" value="UniProtKB-UniRule"/>
</dbReference>
<evidence type="ECO:0000256" key="5">
    <source>
        <dbReference type="ARBA" id="ARBA00022622"/>
    </source>
</evidence>
<evidence type="ECO:0000256" key="8">
    <source>
        <dbReference type="ARBA" id="ARBA00023288"/>
    </source>
</evidence>
<keyword evidence="9" id="KW-0479">Metal-binding</keyword>
<protein>
    <recommendedName>
        <fullName evidence="11">CFEM domain-containing protein</fullName>
    </recommendedName>
</protein>
<feature type="chain" id="PRO_5042962832" description="CFEM domain-containing protein" evidence="10">
    <location>
        <begin position="18"/>
        <end position="101"/>
    </location>
</feature>
<keyword evidence="5" id="KW-0472">Membrane</keyword>
<evidence type="ECO:0000256" key="1">
    <source>
        <dbReference type="ARBA" id="ARBA00004589"/>
    </source>
</evidence>
<dbReference type="Proteomes" id="UP001302126">
    <property type="component" value="Unassembled WGS sequence"/>
</dbReference>
<feature type="signal peptide" evidence="10">
    <location>
        <begin position="1"/>
        <end position="17"/>
    </location>
</feature>
<keyword evidence="6 10" id="KW-0732">Signal</keyword>
<dbReference type="Pfam" id="PF05730">
    <property type="entry name" value="CFEM"/>
    <property type="match status" value="1"/>
</dbReference>
<keyword evidence="13" id="KW-1185">Reference proteome</keyword>
<sequence>MQVSTLLITALAAVASASPAINRRQATDPNCPQLDSVPVCGRECILSAAEALGCSRTDYPCLCGQWDALRTNAANCVISGCGILNTFPVLDAAQAVCDACA</sequence>
<keyword evidence="4" id="KW-0964">Secreted</keyword>
<proteinExistence type="inferred from homology"/>
<evidence type="ECO:0000313" key="12">
    <source>
        <dbReference type="EMBL" id="KAK4182401.1"/>
    </source>
</evidence>
<comment type="similarity">
    <text evidence="3">Belongs to the RBT5 family.</text>
</comment>
<evidence type="ECO:0000256" key="2">
    <source>
        <dbReference type="ARBA" id="ARBA00004613"/>
    </source>
</evidence>
<dbReference type="SMART" id="SM00747">
    <property type="entry name" value="CFEM"/>
    <property type="match status" value="1"/>
</dbReference>
<reference evidence="12" key="2">
    <citation type="submission" date="2023-05" db="EMBL/GenBank/DDBJ databases">
        <authorList>
            <consortium name="Lawrence Berkeley National Laboratory"/>
            <person name="Steindorff A."/>
            <person name="Hensen N."/>
            <person name="Bonometti L."/>
            <person name="Westerberg I."/>
            <person name="Brannstrom I.O."/>
            <person name="Guillou S."/>
            <person name="Cros-Aarteil S."/>
            <person name="Calhoun S."/>
            <person name="Haridas S."/>
            <person name="Kuo A."/>
            <person name="Mondo S."/>
            <person name="Pangilinan J."/>
            <person name="Riley R."/>
            <person name="Labutti K."/>
            <person name="Andreopoulos B."/>
            <person name="Lipzen A."/>
            <person name="Chen C."/>
            <person name="Yanf M."/>
            <person name="Daum C."/>
            <person name="Ng V."/>
            <person name="Clum A."/>
            <person name="Ohm R."/>
            <person name="Martin F."/>
            <person name="Silar P."/>
            <person name="Natvig D."/>
            <person name="Lalanne C."/>
            <person name="Gautier V."/>
            <person name="Ament-Velasquez S.L."/>
            <person name="Kruys A."/>
            <person name="Hutchinson M.I."/>
            <person name="Powell A.J."/>
            <person name="Barry K."/>
            <person name="Miller A.N."/>
            <person name="Grigoriev I.V."/>
            <person name="Debuchy R."/>
            <person name="Gladieux P."/>
            <person name="Thoren M.H."/>
            <person name="Johannesson H."/>
        </authorList>
    </citation>
    <scope>NUCLEOTIDE SEQUENCE</scope>
    <source>
        <strain evidence="12">PSN309</strain>
    </source>
</reference>